<evidence type="ECO:0000259" key="3">
    <source>
        <dbReference type="PROSITE" id="PS50157"/>
    </source>
</evidence>
<dbReference type="AlphaFoldDB" id="D6WKM0"/>
<proteinExistence type="predicted"/>
<evidence type="ECO:0000313" key="5">
    <source>
        <dbReference type="Proteomes" id="UP000007266"/>
    </source>
</evidence>
<reference evidence="4 5" key="2">
    <citation type="journal article" date="2010" name="Nucleic Acids Res.">
        <title>BeetleBase in 2010: revisions to provide comprehensive genomic information for Tribolium castaneum.</title>
        <authorList>
            <person name="Kim H.S."/>
            <person name="Murphy T."/>
            <person name="Xia J."/>
            <person name="Caragea D."/>
            <person name="Park Y."/>
            <person name="Beeman R.W."/>
            <person name="Lorenzen M.D."/>
            <person name="Butcher S."/>
            <person name="Manak J.R."/>
            <person name="Brown S.J."/>
        </authorList>
    </citation>
    <scope>GENOME REANNOTATION</scope>
    <source>
        <strain evidence="4 5">Georgia GA2</strain>
    </source>
</reference>
<feature type="compositionally biased region" description="Basic residues" evidence="2">
    <location>
        <begin position="99"/>
        <end position="108"/>
    </location>
</feature>
<dbReference type="Proteomes" id="UP000007266">
    <property type="component" value="Linkage group 5"/>
</dbReference>
<dbReference type="STRING" id="7070.D6WKM0"/>
<dbReference type="PhylomeDB" id="D6WKM0"/>
<dbReference type="OrthoDB" id="5981545at2759"/>
<feature type="region of interest" description="Disordered" evidence="2">
    <location>
        <begin position="99"/>
        <end position="135"/>
    </location>
</feature>
<dbReference type="InterPro" id="IPR031885">
    <property type="entry name" value="DUF4764"/>
</dbReference>
<dbReference type="EMBL" id="KQ971342">
    <property type="protein sequence ID" value="EFA03009.1"/>
    <property type="molecule type" value="Genomic_DNA"/>
</dbReference>
<organism evidence="4 5">
    <name type="scientific">Tribolium castaneum</name>
    <name type="common">Red flour beetle</name>
    <dbReference type="NCBI Taxonomy" id="7070"/>
    <lineage>
        <taxon>Eukaryota</taxon>
        <taxon>Metazoa</taxon>
        <taxon>Ecdysozoa</taxon>
        <taxon>Arthropoda</taxon>
        <taxon>Hexapoda</taxon>
        <taxon>Insecta</taxon>
        <taxon>Pterygota</taxon>
        <taxon>Neoptera</taxon>
        <taxon>Endopterygota</taxon>
        <taxon>Coleoptera</taxon>
        <taxon>Polyphaga</taxon>
        <taxon>Cucujiformia</taxon>
        <taxon>Tenebrionidae</taxon>
        <taxon>Tenebrionidae incertae sedis</taxon>
        <taxon>Tribolium</taxon>
    </lineage>
</organism>
<accession>D6WKM0</accession>
<keyword evidence="1" id="KW-0479">Metal-binding</keyword>
<gene>
    <name evidence="4" type="primary">AUGUSTUS-3.0.2_10432</name>
    <name evidence="4" type="ORF">TcasGA2_TC010432</name>
</gene>
<name>D6WKM0_TRICA</name>
<protein>
    <recommendedName>
        <fullName evidence="3">C2H2-type domain-containing protein</fullName>
    </recommendedName>
</protein>
<evidence type="ECO:0000256" key="2">
    <source>
        <dbReference type="SAM" id="MobiDB-lite"/>
    </source>
</evidence>
<evidence type="ECO:0000313" key="4">
    <source>
        <dbReference type="EMBL" id="EFA03009.1"/>
    </source>
</evidence>
<keyword evidence="5" id="KW-1185">Reference proteome</keyword>
<feature type="region of interest" description="Disordered" evidence="2">
    <location>
        <begin position="335"/>
        <end position="373"/>
    </location>
</feature>
<dbReference type="KEGG" id="tca:103314918"/>
<feature type="compositionally biased region" description="Polar residues" evidence="2">
    <location>
        <begin position="350"/>
        <end position="363"/>
    </location>
</feature>
<keyword evidence="1" id="KW-0862">Zinc</keyword>
<dbReference type="InParanoid" id="D6WKM0"/>
<dbReference type="GO" id="GO:0008270">
    <property type="term" value="F:zinc ion binding"/>
    <property type="evidence" value="ECO:0007669"/>
    <property type="project" value="UniProtKB-KW"/>
</dbReference>
<dbReference type="InterPro" id="IPR013087">
    <property type="entry name" value="Znf_C2H2_type"/>
</dbReference>
<dbReference type="PROSITE" id="PS50157">
    <property type="entry name" value="ZINC_FINGER_C2H2_2"/>
    <property type="match status" value="1"/>
</dbReference>
<feature type="domain" description="C2H2-type" evidence="3">
    <location>
        <begin position="192"/>
        <end position="219"/>
    </location>
</feature>
<evidence type="ECO:0000256" key="1">
    <source>
        <dbReference type="PROSITE-ProRule" id="PRU00042"/>
    </source>
</evidence>
<dbReference type="OMA" id="EVMNVDQ"/>
<dbReference type="HOGENOM" id="CLU_553589_0_0_1"/>
<keyword evidence="1" id="KW-0863">Zinc-finger</keyword>
<dbReference type="Pfam" id="PF15961">
    <property type="entry name" value="DUF4764"/>
    <property type="match status" value="1"/>
</dbReference>
<sequence>MTDNIPTTPYVVQISEPLETIHLAEQVDSQLQIAQTVSNPHILVESMDKPLEIIEEPCTSVPQEEPLGFQIMYPEEQPCVVKIVYPQELSLIRAPNLVKRGRPKKKKHEAPQTDANTESKTDNVEASKASRTRSGRLVKLPKHIEKDFKKFQPSVNDREVQVTDFERVEEKENSKIEFAQLQTRKRVVKAQFKCPKCFKAYLGKNKMIQHLKKNPDHGPLPEGYQQYNFDVWNYLFDITQKCKAGQRGVKFCEELSNLLHNVQLLKSALFKTVTDNKNCVQIDKVLGNAIGLAPGKYKFDENELYKDVTVLKLITNSDFFKPNNVNSTAKNKTVEEAYADQSENKKIKTETPNLDESLPQSGDSGLLNDKPTGGDFNLISPDASKVQDVPTVDNFDKKMDVDSQIGLSSDLLSENLLLPSLPNPRNSVEELMLTGVDNSSNLLDNSTSSDEVMNVDQFVNERFKKIIEPDIELSNTSLNLDLPSLELFQFHTS</sequence>
<reference evidence="4 5" key="1">
    <citation type="journal article" date="2008" name="Nature">
        <title>The genome of the model beetle and pest Tribolium castaneum.</title>
        <authorList>
            <consortium name="Tribolium Genome Sequencing Consortium"/>
            <person name="Richards S."/>
            <person name="Gibbs R.A."/>
            <person name="Weinstock G.M."/>
            <person name="Brown S.J."/>
            <person name="Denell R."/>
            <person name="Beeman R.W."/>
            <person name="Gibbs R."/>
            <person name="Beeman R.W."/>
            <person name="Brown S.J."/>
            <person name="Bucher G."/>
            <person name="Friedrich M."/>
            <person name="Grimmelikhuijzen C.J."/>
            <person name="Klingler M."/>
            <person name="Lorenzen M."/>
            <person name="Richards S."/>
            <person name="Roth S."/>
            <person name="Schroder R."/>
            <person name="Tautz D."/>
            <person name="Zdobnov E.M."/>
            <person name="Muzny D."/>
            <person name="Gibbs R.A."/>
            <person name="Weinstock G.M."/>
            <person name="Attaway T."/>
            <person name="Bell S."/>
            <person name="Buhay C.J."/>
            <person name="Chandrabose M.N."/>
            <person name="Chavez D."/>
            <person name="Clerk-Blankenburg K.P."/>
            <person name="Cree A."/>
            <person name="Dao M."/>
            <person name="Davis C."/>
            <person name="Chacko J."/>
            <person name="Dinh H."/>
            <person name="Dugan-Rocha S."/>
            <person name="Fowler G."/>
            <person name="Garner T.T."/>
            <person name="Garnes J."/>
            <person name="Gnirke A."/>
            <person name="Hawes A."/>
            <person name="Hernandez J."/>
            <person name="Hines S."/>
            <person name="Holder M."/>
            <person name="Hume J."/>
            <person name="Jhangiani S.N."/>
            <person name="Joshi V."/>
            <person name="Khan Z.M."/>
            <person name="Jackson L."/>
            <person name="Kovar C."/>
            <person name="Kowis A."/>
            <person name="Lee S."/>
            <person name="Lewis L.R."/>
            <person name="Margolis J."/>
            <person name="Morgan M."/>
            <person name="Nazareth L.V."/>
            <person name="Nguyen N."/>
            <person name="Okwuonu G."/>
            <person name="Parker D."/>
            <person name="Richards S."/>
            <person name="Ruiz S.J."/>
            <person name="Santibanez J."/>
            <person name="Savard J."/>
            <person name="Scherer S.E."/>
            <person name="Schneider B."/>
            <person name="Sodergren E."/>
            <person name="Tautz D."/>
            <person name="Vattahil S."/>
            <person name="Villasana D."/>
            <person name="White C.S."/>
            <person name="Wright R."/>
            <person name="Park Y."/>
            <person name="Beeman R.W."/>
            <person name="Lord J."/>
            <person name="Oppert B."/>
            <person name="Lorenzen M."/>
            <person name="Brown S."/>
            <person name="Wang L."/>
            <person name="Savard J."/>
            <person name="Tautz D."/>
            <person name="Richards S."/>
            <person name="Weinstock G."/>
            <person name="Gibbs R.A."/>
            <person name="Liu Y."/>
            <person name="Worley K."/>
            <person name="Weinstock G."/>
            <person name="Elsik C.G."/>
            <person name="Reese J.T."/>
            <person name="Elhaik E."/>
            <person name="Landan G."/>
            <person name="Graur D."/>
            <person name="Arensburger P."/>
            <person name="Atkinson P."/>
            <person name="Beeman R.W."/>
            <person name="Beidler J."/>
            <person name="Brown S.J."/>
            <person name="Demuth J.P."/>
            <person name="Drury D.W."/>
            <person name="Du Y.Z."/>
            <person name="Fujiwara H."/>
            <person name="Lorenzen M."/>
            <person name="Maselli V."/>
            <person name="Osanai M."/>
            <person name="Park Y."/>
            <person name="Robertson H.M."/>
            <person name="Tu Z."/>
            <person name="Wang J.J."/>
            <person name="Wang S."/>
            <person name="Richards S."/>
            <person name="Song H."/>
            <person name="Zhang L."/>
            <person name="Sodergren E."/>
            <person name="Werner D."/>
            <person name="Stanke M."/>
            <person name="Morgenstern B."/>
            <person name="Solovyev V."/>
            <person name="Kosarev P."/>
            <person name="Brown G."/>
            <person name="Chen H.C."/>
            <person name="Ermolaeva O."/>
            <person name="Hlavina W."/>
            <person name="Kapustin Y."/>
            <person name="Kiryutin B."/>
            <person name="Kitts P."/>
            <person name="Maglott D."/>
            <person name="Pruitt K."/>
            <person name="Sapojnikov V."/>
            <person name="Souvorov A."/>
            <person name="Mackey A.J."/>
            <person name="Waterhouse R.M."/>
            <person name="Wyder S."/>
            <person name="Zdobnov E.M."/>
            <person name="Zdobnov E.M."/>
            <person name="Wyder S."/>
            <person name="Kriventseva E.V."/>
            <person name="Kadowaki T."/>
            <person name="Bork P."/>
            <person name="Aranda M."/>
            <person name="Bao R."/>
            <person name="Beermann A."/>
            <person name="Berns N."/>
            <person name="Bolognesi R."/>
            <person name="Bonneton F."/>
            <person name="Bopp D."/>
            <person name="Brown S.J."/>
            <person name="Bucher G."/>
            <person name="Butts T."/>
            <person name="Chaumot A."/>
            <person name="Denell R.E."/>
            <person name="Ferrier D.E."/>
            <person name="Friedrich M."/>
            <person name="Gordon C.M."/>
            <person name="Jindra M."/>
            <person name="Klingler M."/>
            <person name="Lan Q."/>
            <person name="Lattorff H.M."/>
            <person name="Laudet V."/>
            <person name="von Levetsow C."/>
            <person name="Liu Z."/>
            <person name="Lutz R."/>
            <person name="Lynch J.A."/>
            <person name="da Fonseca R.N."/>
            <person name="Posnien N."/>
            <person name="Reuter R."/>
            <person name="Roth S."/>
            <person name="Savard J."/>
            <person name="Schinko J.B."/>
            <person name="Schmitt C."/>
            <person name="Schoppmeier M."/>
            <person name="Schroder R."/>
            <person name="Shippy T.D."/>
            <person name="Simonnet F."/>
            <person name="Marques-Souza H."/>
            <person name="Tautz D."/>
            <person name="Tomoyasu Y."/>
            <person name="Trauner J."/>
            <person name="Van der Zee M."/>
            <person name="Vervoort M."/>
            <person name="Wittkopp N."/>
            <person name="Wimmer E.A."/>
            <person name="Yang X."/>
            <person name="Jones A.K."/>
            <person name="Sattelle D.B."/>
            <person name="Ebert P.R."/>
            <person name="Nelson D."/>
            <person name="Scott J.G."/>
            <person name="Beeman R.W."/>
            <person name="Muthukrishnan S."/>
            <person name="Kramer K.J."/>
            <person name="Arakane Y."/>
            <person name="Beeman R.W."/>
            <person name="Zhu Q."/>
            <person name="Hogenkamp D."/>
            <person name="Dixit R."/>
            <person name="Oppert B."/>
            <person name="Jiang H."/>
            <person name="Zou Z."/>
            <person name="Marshall J."/>
            <person name="Elpidina E."/>
            <person name="Vinokurov K."/>
            <person name="Oppert C."/>
            <person name="Zou Z."/>
            <person name="Evans J."/>
            <person name="Lu Z."/>
            <person name="Zhao P."/>
            <person name="Sumathipala N."/>
            <person name="Altincicek B."/>
            <person name="Vilcinskas A."/>
            <person name="Williams M."/>
            <person name="Hultmark D."/>
            <person name="Hetru C."/>
            <person name="Jiang H."/>
            <person name="Grimmelikhuijzen C.J."/>
            <person name="Hauser F."/>
            <person name="Cazzamali G."/>
            <person name="Williamson M."/>
            <person name="Park Y."/>
            <person name="Li B."/>
            <person name="Tanaka Y."/>
            <person name="Predel R."/>
            <person name="Neupert S."/>
            <person name="Schachtner J."/>
            <person name="Verleyen P."/>
            <person name="Raible F."/>
            <person name="Bork P."/>
            <person name="Friedrich M."/>
            <person name="Walden K.K."/>
            <person name="Robertson H.M."/>
            <person name="Angeli S."/>
            <person name="Foret S."/>
            <person name="Bucher G."/>
            <person name="Schuetz S."/>
            <person name="Maleszka R."/>
            <person name="Wimmer E.A."/>
            <person name="Beeman R.W."/>
            <person name="Lorenzen M."/>
            <person name="Tomoyasu Y."/>
            <person name="Miller S.C."/>
            <person name="Grossmann D."/>
            <person name="Bucher G."/>
        </authorList>
    </citation>
    <scope>NUCLEOTIDE SEQUENCE [LARGE SCALE GENOMIC DNA]</scope>
    <source>
        <strain evidence="4 5">Georgia GA2</strain>
    </source>
</reference>